<feature type="domain" description="NAD(P)-binding" evidence="1">
    <location>
        <begin position="7"/>
        <end position="152"/>
    </location>
</feature>
<organism evidence="2 3">
    <name type="scientific">Microlunatus sagamiharensis</name>
    <dbReference type="NCBI Taxonomy" id="546874"/>
    <lineage>
        <taxon>Bacteria</taxon>
        <taxon>Bacillati</taxon>
        <taxon>Actinomycetota</taxon>
        <taxon>Actinomycetes</taxon>
        <taxon>Propionibacteriales</taxon>
        <taxon>Propionibacteriaceae</taxon>
        <taxon>Microlunatus</taxon>
    </lineage>
</organism>
<dbReference type="STRING" id="546874.SAMN04488544_0356"/>
<protein>
    <submittedName>
        <fullName evidence="2">Uncharacterized conserved protein YbjT, contains NAD(P)-binding and DUF2867 domains</fullName>
    </submittedName>
</protein>
<dbReference type="PANTHER" id="PTHR43162">
    <property type="match status" value="1"/>
</dbReference>
<accession>A0A1H2LJR1</accession>
<dbReference type="Pfam" id="PF13460">
    <property type="entry name" value="NAD_binding_10"/>
    <property type="match status" value="1"/>
</dbReference>
<dbReference type="InterPro" id="IPR051604">
    <property type="entry name" value="Ergot_Alk_Oxidoreductase"/>
</dbReference>
<dbReference type="EMBL" id="LT629799">
    <property type="protein sequence ID" value="SDU81257.1"/>
    <property type="molecule type" value="Genomic_DNA"/>
</dbReference>
<reference evidence="3" key="1">
    <citation type="submission" date="2016-10" db="EMBL/GenBank/DDBJ databases">
        <authorList>
            <person name="Varghese N."/>
            <person name="Submissions S."/>
        </authorList>
    </citation>
    <scope>NUCLEOTIDE SEQUENCE [LARGE SCALE GENOMIC DNA]</scope>
    <source>
        <strain evidence="3">DSM 21743</strain>
    </source>
</reference>
<dbReference type="SUPFAM" id="SSF51735">
    <property type="entry name" value="NAD(P)-binding Rossmann-fold domains"/>
    <property type="match status" value="1"/>
</dbReference>
<sequence>MIVLSSATGHIGGRVLAQLLDHDAGVGPQVRVVVRDPAKLPAEVRERVEVVEGSHRDAAVVDQALAGADALFWLMPADPTAPSIYDTYVTASIPGAEAVVRHGVPRVVTVSALGRGTGLYAGHVSASLAMDDLFRSTGAHVRVLANPTFIDNLERQARSLAAGVLTGTQPADLEAPMVATRDIGDAAARLLLDDTWNGQDTVDLLGPEDLSADDVAAVLSEVLARPVRYERGDRAADVQTYQRYGMSPAVAQALVDMDLAKERGLDTAVTRTPKNTTPTTLRQWATEVLRPMIEEMA</sequence>
<dbReference type="PANTHER" id="PTHR43162:SF1">
    <property type="entry name" value="PRESTALK A DIFFERENTIATION PROTEIN A"/>
    <property type="match status" value="1"/>
</dbReference>
<dbReference type="InterPro" id="IPR036291">
    <property type="entry name" value="NAD(P)-bd_dom_sf"/>
</dbReference>
<evidence type="ECO:0000259" key="1">
    <source>
        <dbReference type="Pfam" id="PF13460"/>
    </source>
</evidence>
<evidence type="ECO:0000313" key="3">
    <source>
        <dbReference type="Proteomes" id="UP000198825"/>
    </source>
</evidence>
<dbReference type="InterPro" id="IPR016040">
    <property type="entry name" value="NAD(P)-bd_dom"/>
</dbReference>
<proteinExistence type="predicted"/>
<keyword evidence="3" id="KW-1185">Reference proteome</keyword>
<evidence type="ECO:0000313" key="2">
    <source>
        <dbReference type="EMBL" id="SDU81257.1"/>
    </source>
</evidence>
<dbReference type="OrthoDB" id="4632815at2"/>
<name>A0A1H2LJR1_9ACTN</name>
<dbReference type="RefSeq" id="WP_091072841.1">
    <property type="nucleotide sequence ID" value="NZ_LT629799.1"/>
</dbReference>
<dbReference type="AlphaFoldDB" id="A0A1H2LJR1"/>
<dbReference type="Proteomes" id="UP000198825">
    <property type="component" value="Chromosome I"/>
</dbReference>
<dbReference type="Gene3D" id="3.40.50.720">
    <property type="entry name" value="NAD(P)-binding Rossmann-like Domain"/>
    <property type="match status" value="1"/>
</dbReference>
<dbReference type="Gene3D" id="3.90.25.10">
    <property type="entry name" value="UDP-galactose 4-epimerase, domain 1"/>
    <property type="match status" value="1"/>
</dbReference>
<gene>
    <name evidence="2" type="ORF">SAMN04488544_0356</name>
</gene>